<accession>A0AA36LRU6</accession>
<dbReference type="AlphaFoldDB" id="A0AA36LRU6"/>
<dbReference type="Proteomes" id="UP000040841">
    <property type="component" value="Unassembled WGS sequence"/>
</dbReference>
<dbReference type="RefSeq" id="WP_049679162.1">
    <property type="nucleotide sequence ID" value="NZ_CABMMJ010000013.1"/>
</dbReference>
<comment type="caution">
    <text evidence="1">The sequence shown here is derived from an EMBL/GenBank/DDBJ whole genome shotgun (WGS) entry which is preliminary data.</text>
</comment>
<name>A0AA36LRU6_YERMO</name>
<reference evidence="1 2" key="1">
    <citation type="submission" date="2015-03" db="EMBL/GenBank/DDBJ databases">
        <authorList>
            <consortium name="Pathogen Informatics"/>
            <person name="Murphy D."/>
        </authorList>
    </citation>
    <scope>NUCLEOTIDE SEQUENCE [LARGE SCALE GENOMIC DNA]</scope>
    <source>
        <strain evidence="1 2">FE82747</strain>
    </source>
</reference>
<evidence type="ECO:0000313" key="1">
    <source>
        <dbReference type="EMBL" id="CNI57951.1"/>
    </source>
</evidence>
<protein>
    <submittedName>
        <fullName evidence="1">Uncharacterized protein</fullName>
    </submittedName>
</protein>
<evidence type="ECO:0000313" key="2">
    <source>
        <dbReference type="Proteomes" id="UP000040841"/>
    </source>
</evidence>
<gene>
    <name evidence="1" type="ORF">ERS008502_03669</name>
</gene>
<sequence>MNAKKTLILFAILMVLAFSPYIAKIVYDYHSDHFSCRGRINFIYNETHFNAQVKYTFNGDKGEVAVIGELNRPGERTQRISQQLLFNYTHNGNEIVMLSTNSALSDDQARMLVSFVPDFYLFKDRGLRIRIYQQGDGYVFTTFNLPVFICTKI</sequence>
<organism evidence="1 2">
    <name type="scientific">Yersinia mollaretii</name>
    <dbReference type="NCBI Taxonomy" id="33060"/>
    <lineage>
        <taxon>Bacteria</taxon>
        <taxon>Pseudomonadati</taxon>
        <taxon>Pseudomonadota</taxon>
        <taxon>Gammaproteobacteria</taxon>
        <taxon>Enterobacterales</taxon>
        <taxon>Yersiniaceae</taxon>
        <taxon>Yersinia</taxon>
    </lineage>
</organism>
<dbReference type="EMBL" id="CQBM01000013">
    <property type="protein sequence ID" value="CNI57951.1"/>
    <property type="molecule type" value="Genomic_DNA"/>
</dbReference>
<proteinExistence type="predicted"/>